<evidence type="ECO:0000256" key="4">
    <source>
        <dbReference type="ARBA" id="ARBA00022801"/>
    </source>
</evidence>
<dbReference type="GO" id="GO:0004386">
    <property type="term" value="F:helicase activity"/>
    <property type="evidence" value="ECO:0007669"/>
    <property type="project" value="UniProtKB-KW"/>
</dbReference>
<dbReference type="SMART" id="SM00490">
    <property type="entry name" value="HELICc"/>
    <property type="match status" value="1"/>
</dbReference>
<dbReference type="AlphaFoldDB" id="A0A381XG00"/>
<evidence type="ECO:0000256" key="3">
    <source>
        <dbReference type="ARBA" id="ARBA00022771"/>
    </source>
</evidence>
<dbReference type="PROSITE" id="PS50089">
    <property type="entry name" value="ZF_RING_2"/>
    <property type="match status" value="1"/>
</dbReference>
<dbReference type="InterPro" id="IPR013083">
    <property type="entry name" value="Znf_RING/FYVE/PHD"/>
</dbReference>
<dbReference type="Pfam" id="PF00097">
    <property type="entry name" value="zf-C3HC4"/>
    <property type="match status" value="1"/>
</dbReference>
<dbReference type="InterPro" id="IPR017907">
    <property type="entry name" value="Znf_RING_CS"/>
</dbReference>
<dbReference type="GO" id="GO:0008094">
    <property type="term" value="F:ATP-dependent activity, acting on DNA"/>
    <property type="evidence" value="ECO:0007669"/>
    <property type="project" value="TreeGrafter"/>
</dbReference>
<keyword evidence="2" id="KW-0547">Nucleotide-binding</keyword>
<dbReference type="EMBL" id="UINC01015051">
    <property type="protein sequence ID" value="SVA63694.1"/>
    <property type="molecule type" value="Genomic_DNA"/>
</dbReference>
<evidence type="ECO:0000256" key="6">
    <source>
        <dbReference type="ARBA" id="ARBA00022833"/>
    </source>
</evidence>
<keyword evidence="5" id="KW-0347">Helicase</keyword>
<dbReference type="Pfam" id="PF00176">
    <property type="entry name" value="SNF2-rel_dom"/>
    <property type="match status" value="1"/>
</dbReference>
<dbReference type="SUPFAM" id="SSF52540">
    <property type="entry name" value="P-loop containing nucleoside triphosphate hydrolases"/>
    <property type="match status" value="2"/>
</dbReference>
<keyword evidence="7" id="KW-0067">ATP-binding</keyword>
<dbReference type="Gene3D" id="3.30.40.10">
    <property type="entry name" value="Zinc/RING finger domain, C3HC4 (zinc finger)"/>
    <property type="match status" value="1"/>
</dbReference>
<dbReference type="InterPro" id="IPR027417">
    <property type="entry name" value="P-loop_NTPase"/>
</dbReference>
<proteinExistence type="predicted"/>
<keyword evidence="8" id="KW-0175">Coiled coil</keyword>
<keyword evidence="4" id="KW-0378">Hydrolase</keyword>
<dbReference type="InterPro" id="IPR018957">
    <property type="entry name" value="Znf_C3HC4_RING-type"/>
</dbReference>
<dbReference type="PANTHER" id="PTHR45626">
    <property type="entry name" value="TRANSCRIPTION TERMINATION FACTOR 2-RELATED"/>
    <property type="match status" value="1"/>
</dbReference>
<keyword evidence="6" id="KW-0862">Zinc</keyword>
<evidence type="ECO:0000256" key="5">
    <source>
        <dbReference type="ARBA" id="ARBA00022806"/>
    </source>
</evidence>
<evidence type="ECO:0000259" key="9">
    <source>
        <dbReference type="PROSITE" id="PS50089"/>
    </source>
</evidence>
<protein>
    <recommendedName>
        <fullName evidence="9">RING-type domain-containing protein</fullName>
    </recommendedName>
</protein>
<dbReference type="Gene3D" id="3.40.50.300">
    <property type="entry name" value="P-loop containing nucleotide triphosphate hydrolases"/>
    <property type="match status" value="2"/>
</dbReference>
<name>A0A381XG00_9ZZZZ</name>
<dbReference type="SUPFAM" id="SSF57850">
    <property type="entry name" value="RING/U-box"/>
    <property type="match status" value="1"/>
</dbReference>
<evidence type="ECO:0000256" key="2">
    <source>
        <dbReference type="ARBA" id="ARBA00022741"/>
    </source>
</evidence>
<keyword evidence="1" id="KW-0479">Metal-binding</keyword>
<keyword evidence="3" id="KW-0863">Zinc-finger</keyword>
<evidence type="ECO:0000256" key="7">
    <source>
        <dbReference type="ARBA" id="ARBA00022840"/>
    </source>
</evidence>
<evidence type="ECO:0000313" key="10">
    <source>
        <dbReference type="EMBL" id="SVA63694.1"/>
    </source>
</evidence>
<dbReference type="GO" id="GO:0005524">
    <property type="term" value="F:ATP binding"/>
    <property type="evidence" value="ECO:0007669"/>
    <property type="project" value="UniProtKB-KW"/>
</dbReference>
<gene>
    <name evidence="10" type="ORF">METZ01_LOCUS116548</name>
</gene>
<dbReference type="PROSITE" id="PS00518">
    <property type="entry name" value="ZF_RING_1"/>
    <property type="match status" value="1"/>
</dbReference>
<evidence type="ECO:0000256" key="1">
    <source>
        <dbReference type="ARBA" id="ARBA00022723"/>
    </source>
</evidence>
<dbReference type="InterPro" id="IPR001841">
    <property type="entry name" value="Znf_RING"/>
</dbReference>
<dbReference type="GO" id="GO:0008270">
    <property type="term" value="F:zinc ion binding"/>
    <property type="evidence" value="ECO:0007669"/>
    <property type="project" value="UniProtKB-KW"/>
</dbReference>
<dbReference type="GO" id="GO:0005634">
    <property type="term" value="C:nucleus"/>
    <property type="evidence" value="ECO:0007669"/>
    <property type="project" value="TreeGrafter"/>
</dbReference>
<organism evidence="10">
    <name type="scientific">marine metagenome</name>
    <dbReference type="NCBI Taxonomy" id="408172"/>
    <lineage>
        <taxon>unclassified sequences</taxon>
        <taxon>metagenomes</taxon>
        <taxon>ecological metagenomes</taxon>
    </lineage>
</organism>
<feature type="coiled-coil region" evidence="8">
    <location>
        <begin position="467"/>
        <end position="494"/>
    </location>
</feature>
<reference evidence="10" key="1">
    <citation type="submission" date="2018-05" db="EMBL/GenBank/DDBJ databases">
        <authorList>
            <person name="Lanie J.A."/>
            <person name="Ng W.-L."/>
            <person name="Kazmierczak K.M."/>
            <person name="Andrzejewski T.M."/>
            <person name="Davidsen T.M."/>
            <person name="Wayne K.J."/>
            <person name="Tettelin H."/>
            <person name="Glass J.I."/>
            <person name="Rusch D."/>
            <person name="Podicherti R."/>
            <person name="Tsui H.-C.T."/>
            <person name="Winkler M.E."/>
        </authorList>
    </citation>
    <scope>NUCLEOTIDE SEQUENCE</scope>
</reference>
<dbReference type="GO" id="GO:0006281">
    <property type="term" value="P:DNA repair"/>
    <property type="evidence" value="ECO:0007669"/>
    <property type="project" value="TreeGrafter"/>
</dbReference>
<evidence type="ECO:0000256" key="8">
    <source>
        <dbReference type="SAM" id="Coils"/>
    </source>
</evidence>
<accession>A0A381XG00</accession>
<dbReference type="InterPro" id="IPR000330">
    <property type="entry name" value="SNF2_N"/>
</dbReference>
<dbReference type="Pfam" id="PF00271">
    <property type="entry name" value="Helicase_C"/>
    <property type="match status" value="1"/>
</dbReference>
<sequence>MSSNSDKKSVYDDIHHILLREYDEEISNKVMKKLQKNLKKLTQQNSNIHNDNKKQKIEKITKRKFTKQEREKLRNDVIHDICSEFEGLKIKLFSHQKNSIIDMIKREVYPKLLIDIEGDIQGDYYYRSLSLYTPGKYKIETNISILGNEPGSGKTLTILGLISQDYYIKKCFPKLDKFQEEKGIDRLQWKYITRNVHHDESTSVTIESKYKYIYSNLIIVPHGGVFRQWKKAIQEQTHLNAQFIEKNNDFQNFVDINDCNDIEIIKRFCNILKKNKTEIVLVSSTFFCKFMDRYKIVSEMLYWHRVIIDEGDSIRCPDMRQIRYRFAWFVTATWESLKQPRCNGLIKNIFKNYPINFTKRLVIERNEEFYKELFSNVNIQNIDYRCLAPIAYISQISHIISPNVLEMINANNLNGAIRELGGRVGSGQEISEVLTANIRRRLERLNYDRTYVSESPYITDNDKVRRLTRIDTEINSLQSQLDSITNRINNLNNEECVICCCSYTEPVCLDCTHIFCSQCILKWIEVRTRVHQRAQCPYCKRIINVANMHKIDINAKNKEKKKEENSEEKNKEIFGKDETIIKIIENNPDGKFIIFSNHYESFDSFENLLTRNRNIQKKCKRLVGNTNTIAKTLRNFENGRLDIILLNSQYNGAGIDLPTATHVILYHKMRKDLEKQVIGRALRIGRPKSLPLFIHRLKYDNEYNNN</sequence>
<feature type="coiled-coil region" evidence="8">
    <location>
        <begin position="24"/>
        <end position="58"/>
    </location>
</feature>
<dbReference type="InterPro" id="IPR050628">
    <property type="entry name" value="SNF2_RAD54_helicase_TF"/>
</dbReference>
<feature type="domain" description="RING-type" evidence="9">
    <location>
        <begin position="496"/>
        <end position="540"/>
    </location>
</feature>
<dbReference type="SMART" id="SM00184">
    <property type="entry name" value="RING"/>
    <property type="match status" value="1"/>
</dbReference>
<dbReference type="InterPro" id="IPR001650">
    <property type="entry name" value="Helicase_C-like"/>
</dbReference>
<dbReference type="GO" id="GO:0016787">
    <property type="term" value="F:hydrolase activity"/>
    <property type="evidence" value="ECO:0007669"/>
    <property type="project" value="UniProtKB-KW"/>
</dbReference>